<dbReference type="InterPro" id="IPR025326">
    <property type="entry name" value="DUF4232"/>
</dbReference>
<comment type="caution">
    <text evidence="4">The sequence shown here is derived from an EMBL/GenBank/DDBJ whole genome shotgun (WGS) entry which is preliminary data.</text>
</comment>
<evidence type="ECO:0000256" key="1">
    <source>
        <dbReference type="SAM" id="MobiDB-lite"/>
    </source>
</evidence>
<dbReference type="EMBL" id="JADBEG010000001">
    <property type="protein sequence ID" value="MBE1495753.1"/>
    <property type="molecule type" value="Genomic_DNA"/>
</dbReference>
<evidence type="ECO:0000256" key="2">
    <source>
        <dbReference type="SAM" id="SignalP"/>
    </source>
</evidence>
<feature type="signal peptide" evidence="2">
    <location>
        <begin position="1"/>
        <end position="30"/>
    </location>
</feature>
<feature type="chain" id="PRO_5045282718" description="DUF4232 domain-containing protein" evidence="2">
    <location>
        <begin position="31"/>
        <end position="222"/>
    </location>
</feature>
<sequence length="222" mass="22241">MSASGTCRTAAAVGILLATAAACGHNANTAAPTSTPNLTTAPPASTTTASPTQPSVTPPPGTRSTPRTSAPPATPSITRCTTAALRLSLGQGDGAAGHLYVPVTFTNTGRTCTITGYPGVSYFAGADHHQVGAAAVRDPSATPTLLLHRGQSAVAWVDQVNIDAYDPAVCGPTPVTGLRVYPPGSTTPVLLPEPGARACTKQLPGGQRTLAVQAVRRDTGAP</sequence>
<gene>
    <name evidence="4" type="ORF">H4696_002853</name>
</gene>
<protein>
    <recommendedName>
        <fullName evidence="3">DUF4232 domain-containing protein</fullName>
    </recommendedName>
</protein>
<dbReference type="RefSeq" id="WP_086859136.1">
    <property type="nucleotide sequence ID" value="NZ_JADBEG010000001.1"/>
</dbReference>
<keyword evidence="2" id="KW-0732">Signal</keyword>
<name>A0ABR9HXU8_9PSEU</name>
<evidence type="ECO:0000313" key="4">
    <source>
        <dbReference type="EMBL" id="MBE1495753.1"/>
    </source>
</evidence>
<accession>A0ABR9HXU8</accession>
<feature type="compositionally biased region" description="Low complexity" evidence="1">
    <location>
        <begin position="28"/>
        <end position="55"/>
    </location>
</feature>
<feature type="region of interest" description="Disordered" evidence="1">
    <location>
        <begin position="28"/>
        <end position="77"/>
    </location>
</feature>
<evidence type="ECO:0000259" key="3">
    <source>
        <dbReference type="Pfam" id="PF14016"/>
    </source>
</evidence>
<dbReference type="Proteomes" id="UP000631670">
    <property type="component" value="Unassembled WGS sequence"/>
</dbReference>
<feature type="compositionally biased region" description="Low complexity" evidence="1">
    <location>
        <begin position="62"/>
        <end position="77"/>
    </location>
</feature>
<feature type="domain" description="DUF4232" evidence="3">
    <location>
        <begin position="80"/>
        <end position="203"/>
    </location>
</feature>
<organism evidence="4 5">
    <name type="scientific">Amycolatopsis lexingtonensis</name>
    <dbReference type="NCBI Taxonomy" id="218822"/>
    <lineage>
        <taxon>Bacteria</taxon>
        <taxon>Bacillati</taxon>
        <taxon>Actinomycetota</taxon>
        <taxon>Actinomycetes</taxon>
        <taxon>Pseudonocardiales</taxon>
        <taxon>Pseudonocardiaceae</taxon>
        <taxon>Amycolatopsis</taxon>
    </lineage>
</organism>
<reference evidence="4 5" key="1">
    <citation type="submission" date="2020-10" db="EMBL/GenBank/DDBJ databases">
        <title>Sequencing the genomes of 1000 actinobacteria strains.</title>
        <authorList>
            <person name="Klenk H.-P."/>
        </authorList>
    </citation>
    <scope>NUCLEOTIDE SEQUENCE [LARGE SCALE GENOMIC DNA]</scope>
    <source>
        <strain evidence="4 5">DSM 44653</strain>
    </source>
</reference>
<keyword evidence="5" id="KW-1185">Reference proteome</keyword>
<dbReference type="Pfam" id="PF14016">
    <property type="entry name" value="DUF4232"/>
    <property type="match status" value="1"/>
</dbReference>
<proteinExistence type="predicted"/>
<evidence type="ECO:0000313" key="5">
    <source>
        <dbReference type="Proteomes" id="UP000631670"/>
    </source>
</evidence>